<proteinExistence type="predicted"/>
<dbReference type="EMBL" id="CAFBPT010000008">
    <property type="protein sequence ID" value="CAB5031522.1"/>
    <property type="molecule type" value="Genomic_DNA"/>
</dbReference>
<name>A0A6J6ZXA5_9ZZZZ</name>
<dbReference type="AlphaFoldDB" id="A0A6J6ZXA5"/>
<accession>A0A6J6ZXA5</accession>
<dbReference type="EMBL" id="CAFBMA010000021">
    <property type="protein sequence ID" value="CAB4904570.1"/>
    <property type="molecule type" value="Genomic_DNA"/>
</dbReference>
<reference evidence="3" key="1">
    <citation type="submission" date="2020-05" db="EMBL/GenBank/DDBJ databases">
        <authorList>
            <person name="Chiriac C."/>
            <person name="Salcher M."/>
            <person name="Ghai R."/>
            <person name="Kavagutti S V."/>
        </authorList>
    </citation>
    <scope>NUCLEOTIDE SEQUENCE</scope>
</reference>
<evidence type="ECO:0000313" key="2">
    <source>
        <dbReference type="EMBL" id="CAB4712281.1"/>
    </source>
</evidence>
<evidence type="ECO:0000313" key="5">
    <source>
        <dbReference type="EMBL" id="CAB4966335.1"/>
    </source>
</evidence>
<dbReference type="EMBL" id="CAEZXD010000026">
    <property type="protein sequence ID" value="CAB4678971.1"/>
    <property type="molecule type" value="Genomic_DNA"/>
</dbReference>
<organism evidence="3">
    <name type="scientific">freshwater metagenome</name>
    <dbReference type="NCBI Taxonomy" id="449393"/>
    <lineage>
        <taxon>unclassified sequences</taxon>
        <taxon>metagenomes</taxon>
        <taxon>ecological metagenomes</taxon>
    </lineage>
</organism>
<evidence type="ECO:0000313" key="3">
    <source>
        <dbReference type="EMBL" id="CAB4824880.1"/>
    </source>
</evidence>
<evidence type="ECO:0000313" key="4">
    <source>
        <dbReference type="EMBL" id="CAB4904570.1"/>
    </source>
</evidence>
<evidence type="ECO:0000313" key="6">
    <source>
        <dbReference type="EMBL" id="CAB5031522.1"/>
    </source>
</evidence>
<protein>
    <submittedName>
        <fullName evidence="3">Unannotated protein</fullName>
    </submittedName>
</protein>
<dbReference type="EMBL" id="CAEZYD010000011">
    <property type="protein sequence ID" value="CAB4712281.1"/>
    <property type="molecule type" value="Genomic_DNA"/>
</dbReference>
<gene>
    <name evidence="1" type="ORF">UFOPK2343_00951</name>
    <name evidence="2" type="ORF">UFOPK2652_00877</name>
    <name evidence="3" type="ORF">UFOPK3128_01068</name>
    <name evidence="4" type="ORF">UFOPK3511_01256</name>
    <name evidence="5" type="ORF">UFOPK3880_00965</name>
    <name evidence="6" type="ORF">UFOPK4146_01028</name>
</gene>
<sequence length="33" mass="3393">MSTQKYKSIITALSISLILGITAPQSALNASGN</sequence>
<dbReference type="EMBL" id="CAFAAZ010000010">
    <property type="protein sequence ID" value="CAB4824880.1"/>
    <property type="molecule type" value="Genomic_DNA"/>
</dbReference>
<dbReference type="EMBL" id="CAFBNU010000010">
    <property type="protein sequence ID" value="CAB4966335.1"/>
    <property type="molecule type" value="Genomic_DNA"/>
</dbReference>
<evidence type="ECO:0000313" key="1">
    <source>
        <dbReference type="EMBL" id="CAB4678971.1"/>
    </source>
</evidence>